<reference evidence="1 2" key="1">
    <citation type="submission" date="2017-08" db="EMBL/GenBank/DDBJ databases">
        <title>Genomic and metabolic characterisation of spoilage-associated Pseudomonas species.</title>
        <authorList>
            <person name="Stanborough T."/>
            <person name="Fegan N."/>
            <person name="Powell S.M."/>
            <person name="Singh T."/>
            <person name="Tamplin M.L."/>
            <person name="Chandry P.S."/>
        </authorList>
    </citation>
    <scope>NUCLEOTIDE SEQUENCE [LARGE SCALE GENOMIC DNA]</scope>
    <source>
        <strain evidence="1 2">F1820</strain>
    </source>
</reference>
<evidence type="ECO:0008006" key="3">
    <source>
        <dbReference type="Google" id="ProtNLM"/>
    </source>
</evidence>
<sequence>MQPITLYIFIHNDVPNHAINTLGRVYFKEFTDEITAITKRSFIFKAIRNVRGMTDFNYKSQNIGDVLQRWESAAIQYKNQQGLKWGKTERYILVTQAPLNETTLGVAYSGQPAVIACLKDYQVVAHEVGHSFNATHNDAALGHNPWGSVCETFMFPESSSLRSNCYRFTPKNRENIRAFLSDAP</sequence>
<organism evidence="1 2">
    <name type="scientific">Pseudomonas fragi</name>
    <dbReference type="NCBI Taxonomy" id="296"/>
    <lineage>
        <taxon>Bacteria</taxon>
        <taxon>Pseudomonadati</taxon>
        <taxon>Pseudomonadota</taxon>
        <taxon>Gammaproteobacteria</taxon>
        <taxon>Pseudomonadales</taxon>
        <taxon>Pseudomonadaceae</taxon>
        <taxon>Pseudomonas</taxon>
    </lineage>
</organism>
<dbReference type="EMBL" id="NQKL01000001">
    <property type="protein sequence ID" value="OZY43869.1"/>
    <property type="molecule type" value="Genomic_DNA"/>
</dbReference>
<dbReference type="RefSeq" id="WP_095027817.1">
    <property type="nucleotide sequence ID" value="NZ_NQKL01000001.1"/>
</dbReference>
<evidence type="ECO:0000313" key="1">
    <source>
        <dbReference type="EMBL" id="OZY43869.1"/>
    </source>
</evidence>
<dbReference type="InterPro" id="IPR024079">
    <property type="entry name" value="MetalloPept_cat_dom_sf"/>
</dbReference>
<gene>
    <name evidence="1" type="ORF">CJF43_02510</name>
</gene>
<dbReference type="AlphaFoldDB" id="A0A266M0T3"/>
<comment type="caution">
    <text evidence="1">The sequence shown here is derived from an EMBL/GenBank/DDBJ whole genome shotgun (WGS) entry which is preliminary data.</text>
</comment>
<dbReference type="SUPFAM" id="SSF55486">
    <property type="entry name" value="Metalloproteases ('zincins'), catalytic domain"/>
    <property type="match status" value="1"/>
</dbReference>
<dbReference type="Proteomes" id="UP000216113">
    <property type="component" value="Unassembled WGS sequence"/>
</dbReference>
<proteinExistence type="predicted"/>
<name>A0A266M0T3_PSEFR</name>
<protein>
    <recommendedName>
        <fullName evidence="3">Peptidase M12B domain-containing protein</fullName>
    </recommendedName>
</protein>
<evidence type="ECO:0000313" key="2">
    <source>
        <dbReference type="Proteomes" id="UP000216113"/>
    </source>
</evidence>
<accession>A0A266M0T3</accession>
<dbReference type="Gene3D" id="3.40.390.10">
    <property type="entry name" value="Collagenase (Catalytic Domain)"/>
    <property type="match status" value="1"/>
</dbReference>
<dbReference type="GO" id="GO:0008237">
    <property type="term" value="F:metallopeptidase activity"/>
    <property type="evidence" value="ECO:0007669"/>
    <property type="project" value="InterPro"/>
</dbReference>